<dbReference type="EMBL" id="FNCA01000002">
    <property type="protein sequence ID" value="SDF48626.1"/>
    <property type="molecule type" value="Genomic_DNA"/>
</dbReference>
<dbReference type="InterPro" id="IPR052893">
    <property type="entry name" value="TCS_response_regulator"/>
</dbReference>
<dbReference type="PANTHER" id="PTHR44520">
    <property type="entry name" value="RESPONSE REGULATOR RCP1-RELATED"/>
    <property type="match status" value="1"/>
</dbReference>
<dbReference type="GO" id="GO:0000160">
    <property type="term" value="P:phosphorelay signal transduction system"/>
    <property type="evidence" value="ECO:0007669"/>
    <property type="project" value="InterPro"/>
</dbReference>
<proteinExistence type="predicted"/>
<feature type="domain" description="Response regulatory" evidence="2">
    <location>
        <begin position="6"/>
        <end position="134"/>
    </location>
</feature>
<feature type="modified residue" description="4-aspartylphosphate" evidence="1">
    <location>
        <position position="67"/>
    </location>
</feature>
<evidence type="ECO:0000313" key="4">
    <source>
        <dbReference type="Proteomes" id="UP000199259"/>
    </source>
</evidence>
<reference evidence="3 4" key="1">
    <citation type="submission" date="2016-10" db="EMBL/GenBank/DDBJ databases">
        <authorList>
            <person name="Varghese N."/>
            <person name="Submissions S."/>
        </authorList>
    </citation>
    <scope>NUCLEOTIDE SEQUENCE [LARGE SCALE GENOMIC DNA]</scope>
    <source>
        <strain evidence="3 4">PL 12/M</strain>
    </source>
</reference>
<keyword evidence="1" id="KW-0597">Phosphoprotein</keyword>
<dbReference type="SMART" id="SM00448">
    <property type="entry name" value="REC"/>
    <property type="match status" value="1"/>
</dbReference>
<dbReference type="RefSeq" id="WP_238380702.1">
    <property type="nucleotide sequence ID" value="NZ_FNCA01000002.1"/>
</dbReference>
<evidence type="ECO:0000259" key="2">
    <source>
        <dbReference type="PROSITE" id="PS50110"/>
    </source>
</evidence>
<dbReference type="SUPFAM" id="SSF52172">
    <property type="entry name" value="CheY-like"/>
    <property type="match status" value="1"/>
</dbReference>
<sequence length="149" mass="17000">MENEVEIILVEDNPNDMELALRALKKNNISNNIVVLGDGEQALDYLYGRDEFADTDQSVNPRLILLDLKLPKMDGLEVLKVIKSDPEKKMIPVVMLTSSKEESDVVESYRLGVNSYIVKPVDFDNFVEAIRNIGFYWLLMNECANCKKE</sequence>
<dbReference type="Proteomes" id="UP000199259">
    <property type="component" value="Unassembled WGS sequence"/>
</dbReference>
<dbReference type="PROSITE" id="PS50110">
    <property type="entry name" value="RESPONSE_REGULATORY"/>
    <property type="match status" value="1"/>
</dbReference>
<dbReference type="InterPro" id="IPR011006">
    <property type="entry name" value="CheY-like_superfamily"/>
</dbReference>
<accession>A0A7Z7AV10</accession>
<protein>
    <submittedName>
        <fullName evidence="3">Response regulator receiver domain-containing protein</fullName>
    </submittedName>
</protein>
<dbReference type="Gene3D" id="3.40.50.2300">
    <property type="match status" value="1"/>
</dbReference>
<name>A0A7Z7AV10_9EURY</name>
<gene>
    <name evidence="3" type="ORF">SAMN04488589_0666</name>
</gene>
<evidence type="ECO:0000256" key="1">
    <source>
        <dbReference type="PROSITE-ProRule" id="PRU00169"/>
    </source>
</evidence>
<organism evidence="3 4">
    <name type="scientific">Methanolobus vulcani</name>
    <dbReference type="NCBI Taxonomy" id="38026"/>
    <lineage>
        <taxon>Archaea</taxon>
        <taxon>Methanobacteriati</taxon>
        <taxon>Methanobacteriota</taxon>
        <taxon>Stenosarchaea group</taxon>
        <taxon>Methanomicrobia</taxon>
        <taxon>Methanosarcinales</taxon>
        <taxon>Methanosarcinaceae</taxon>
        <taxon>Methanolobus</taxon>
    </lineage>
</organism>
<comment type="caution">
    <text evidence="3">The sequence shown here is derived from an EMBL/GenBank/DDBJ whole genome shotgun (WGS) entry which is preliminary data.</text>
</comment>
<dbReference type="CDD" id="cd17557">
    <property type="entry name" value="REC_Rcp-like"/>
    <property type="match status" value="1"/>
</dbReference>
<evidence type="ECO:0000313" key="3">
    <source>
        <dbReference type="EMBL" id="SDF48626.1"/>
    </source>
</evidence>
<dbReference type="PANTHER" id="PTHR44520:SF1">
    <property type="entry name" value="TWO-COMPONENT SYSTEM REGULATORY PROTEIN"/>
    <property type="match status" value="1"/>
</dbReference>
<keyword evidence="4" id="KW-1185">Reference proteome</keyword>
<dbReference type="Pfam" id="PF00072">
    <property type="entry name" value="Response_reg"/>
    <property type="match status" value="1"/>
</dbReference>
<dbReference type="InterPro" id="IPR001789">
    <property type="entry name" value="Sig_transdc_resp-reg_receiver"/>
</dbReference>
<dbReference type="AlphaFoldDB" id="A0A7Z7AV10"/>